<gene>
    <name evidence="9" type="primary">FBLN1</name>
    <name evidence="9" type="ORF">E2C01_053510</name>
</gene>
<comment type="subcellular location">
    <subcellularLocation>
        <location evidence="1">Secreted</location>
        <location evidence="1">Extracellular space</location>
        <location evidence="1">Extracellular matrix</location>
    </subcellularLocation>
</comment>
<evidence type="ECO:0000256" key="2">
    <source>
        <dbReference type="ARBA" id="ARBA00006127"/>
    </source>
</evidence>
<dbReference type="SMART" id="SM00181">
    <property type="entry name" value="EGF"/>
    <property type="match status" value="1"/>
</dbReference>
<keyword evidence="3" id="KW-0964">Secreted</keyword>
<keyword evidence="7" id="KW-1015">Disulfide bond</keyword>
<evidence type="ECO:0000256" key="1">
    <source>
        <dbReference type="ARBA" id="ARBA00004498"/>
    </source>
</evidence>
<keyword evidence="4" id="KW-0245">EGF-like domain</keyword>
<dbReference type="InterPro" id="IPR026823">
    <property type="entry name" value="cEGF"/>
</dbReference>
<dbReference type="Gene3D" id="2.10.25.10">
    <property type="entry name" value="Laminin"/>
    <property type="match status" value="3"/>
</dbReference>
<dbReference type="Pfam" id="PF12662">
    <property type="entry name" value="cEGF"/>
    <property type="match status" value="1"/>
</dbReference>
<dbReference type="OrthoDB" id="10022113at2759"/>
<dbReference type="PANTHER" id="PTHR24050:SF27">
    <property type="entry name" value="FIBRILLIN-1"/>
    <property type="match status" value="1"/>
</dbReference>
<proteinExistence type="inferred from homology"/>
<dbReference type="PROSITE" id="PS01186">
    <property type="entry name" value="EGF_2"/>
    <property type="match status" value="1"/>
</dbReference>
<dbReference type="PANTHER" id="PTHR24050">
    <property type="entry name" value="PA14 DOMAIN-CONTAINING PROTEIN"/>
    <property type="match status" value="1"/>
</dbReference>
<dbReference type="GO" id="GO:0005509">
    <property type="term" value="F:calcium ion binding"/>
    <property type="evidence" value="ECO:0007669"/>
    <property type="project" value="InterPro"/>
</dbReference>
<evidence type="ECO:0000256" key="3">
    <source>
        <dbReference type="ARBA" id="ARBA00022530"/>
    </source>
</evidence>
<evidence type="ECO:0000313" key="9">
    <source>
        <dbReference type="EMBL" id="MPC59490.1"/>
    </source>
</evidence>
<evidence type="ECO:0000256" key="6">
    <source>
        <dbReference type="ARBA" id="ARBA00022737"/>
    </source>
</evidence>
<evidence type="ECO:0000256" key="4">
    <source>
        <dbReference type="ARBA" id="ARBA00022536"/>
    </source>
</evidence>
<evidence type="ECO:0000256" key="7">
    <source>
        <dbReference type="ARBA" id="ARBA00023157"/>
    </source>
</evidence>
<comment type="similarity">
    <text evidence="2">Belongs to the fibulin family.</text>
</comment>
<keyword evidence="6" id="KW-0677">Repeat</keyword>
<keyword evidence="3" id="KW-0272">Extracellular matrix</keyword>
<dbReference type="InterPro" id="IPR009030">
    <property type="entry name" value="Growth_fac_rcpt_cys_sf"/>
</dbReference>
<evidence type="ECO:0000259" key="8">
    <source>
        <dbReference type="PROSITE" id="PS01186"/>
    </source>
</evidence>
<name>A0A5B7GGZ0_PORTR</name>
<dbReference type="PROSITE" id="PS01187">
    <property type="entry name" value="EGF_CA"/>
    <property type="match status" value="2"/>
</dbReference>
<dbReference type="AlphaFoldDB" id="A0A5B7GGZ0"/>
<dbReference type="SMART" id="SM00179">
    <property type="entry name" value="EGF_CA"/>
    <property type="match status" value="3"/>
</dbReference>
<protein>
    <submittedName>
        <fullName evidence="9">Fibulin-1</fullName>
    </submittedName>
</protein>
<evidence type="ECO:0000256" key="5">
    <source>
        <dbReference type="ARBA" id="ARBA00022729"/>
    </source>
</evidence>
<organism evidence="9 10">
    <name type="scientific">Portunus trituberculatus</name>
    <name type="common">Swimming crab</name>
    <name type="synonym">Neptunus trituberculatus</name>
    <dbReference type="NCBI Taxonomy" id="210409"/>
    <lineage>
        <taxon>Eukaryota</taxon>
        <taxon>Metazoa</taxon>
        <taxon>Ecdysozoa</taxon>
        <taxon>Arthropoda</taxon>
        <taxon>Crustacea</taxon>
        <taxon>Multicrustacea</taxon>
        <taxon>Malacostraca</taxon>
        <taxon>Eumalacostraca</taxon>
        <taxon>Eucarida</taxon>
        <taxon>Decapoda</taxon>
        <taxon>Pleocyemata</taxon>
        <taxon>Brachyura</taxon>
        <taxon>Eubrachyura</taxon>
        <taxon>Portunoidea</taxon>
        <taxon>Portunidae</taxon>
        <taxon>Portuninae</taxon>
        <taxon>Portunus</taxon>
    </lineage>
</organism>
<feature type="domain" description="EGF-like" evidence="8">
    <location>
        <begin position="43"/>
        <end position="58"/>
    </location>
</feature>
<dbReference type="Proteomes" id="UP000324222">
    <property type="component" value="Unassembled WGS sequence"/>
</dbReference>
<dbReference type="InterPro" id="IPR000742">
    <property type="entry name" value="EGF"/>
</dbReference>
<dbReference type="FunFam" id="2.10.25.10:FF:000037">
    <property type="entry name" value="Signal peptide, CUB domain and EGF-like domain-containing 2"/>
    <property type="match status" value="1"/>
</dbReference>
<dbReference type="InterPro" id="IPR052235">
    <property type="entry name" value="Nephronectin_domain"/>
</dbReference>
<dbReference type="SUPFAM" id="SSF57184">
    <property type="entry name" value="Growth factor receptor domain"/>
    <property type="match status" value="1"/>
</dbReference>
<dbReference type="InterPro" id="IPR049883">
    <property type="entry name" value="NOTCH1_EGF-like"/>
</dbReference>
<accession>A0A5B7GGZ0</accession>
<reference evidence="9 10" key="1">
    <citation type="submission" date="2019-05" db="EMBL/GenBank/DDBJ databases">
        <title>Another draft genome of Portunus trituberculatus and its Hox gene families provides insights of decapod evolution.</title>
        <authorList>
            <person name="Jeong J.-H."/>
            <person name="Song I."/>
            <person name="Kim S."/>
            <person name="Choi T."/>
            <person name="Kim D."/>
            <person name="Ryu S."/>
            <person name="Kim W."/>
        </authorList>
    </citation>
    <scope>NUCLEOTIDE SEQUENCE [LARGE SCALE GENOMIC DNA]</scope>
    <source>
        <tissue evidence="9">Muscle</tissue>
    </source>
</reference>
<keyword evidence="5" id="KW-0732">Signal</keyword>
<sequence length="272" mass="29361">MCRPGFTLFRDGKTCIQDAITDRCEENNPCDHICKDTGVSIVCSCNPGFILEADQKSCEDINECISGVHGCVAVEQVCYNLVGSYVCINADGSFSAPGPTPIHPSSPSGLPADSRITAYDKNEVAQGRNPLIHGGHGTLGVQGFPGTNPEPRLSGFSKSRGRCPPGYSFNLDSQACDDVDECEDDSHNCNWTTHICVNTQGGYMCQEKSGSSECVAGYKFSTQQQKCIGMSHYEILKHETPDSTEPLALTAGWRILHLTFSPGGLFFIKFGN</sequence>
<dbReference type="InterPro" id="IPR001881">
    <property type="entry name" value="EGF-like_Ca-bd_dom"/>
</dbReference>
<dbReference type="InterPro" id="IPR018097">
    <property type="entry name" value="EGF_Ca-bd_CS"/>
</dbReference>
<dbReference type="EMBL" id="VSRR010016609">
    <property type="protein sequence ID" value="MPC59490.1"/>
    <property type="molecule type" value="Genomic_DNA"/>
</dbReference>
<evidence type="ECO:0000313" key="10">
    <source>
        <dbReference type="Proteomes" id="UP000324222"/>
    </source>
</evidence>
<comment type="caution">
    <text evidence="9">The sequence shown here is derived from an EMBL/GenBank/DDBJ whole genome shotgun (WGS) entry which is preliminary data.</text>
</comment>
<keyword evidence="10" id="KW-1185">Reference proteome</keyword>
<dbReference type="Pfam" id="PF07645">
    <property type="entry name" value="EGF_CA"/>
    <property type="match status" value="1"/>
</dbReference>